<dbReference type="InterPro" id="IPR020144">
    <property type="entry name" value="SpoVAB"/>
</dbReference>
<keyword evidence="1" id="KW-1133">Transmembrane helix</keyword>
<proteinExistence type="predicted"/>
<dbReference type="EMBL" id="CP054056">
    <property type="protein sequence ID" value="QKJ24654.1"/>
    <property type="molecule type" value="Genomic_DNA"/>
</dbReference>
<name>A0A7D4UCW6_9MICO</name>
<reference evidence="2 3" key="1">
    <citation type="submission" date="2020-05" db="EMBL/GenBank/DDBJ databases">
        <title>Aquirufa sp. strain 15G-AUS-rot a new Aquirufa species.</title>
        <authorList>
            <person name="Pitt A."/>
            <person name="Hahn M.W."/>
        </authorList>
    </citation>
    <scope>NUCLEOTIDE SEQUENCE [LARGE SCALE GENOMIC DNA]</scope>
    <source>
        <strain evidence="2 3">15G-AUS-rot</strain>
    </source>
</reference>
<keyword evidence="3" id="KW-1185">Reference proteome</keyword>
<feature type="transmembrane region" description="Helical" evidence="1">
    <location>
        <begin position="36"/>
        <end position="54"/>
    </location>
</feature>
<evidence type="ECO:0000256" key="1">
    <source>
        <dbReference type="SAM" id="Phobius"/>
    </source>
</evidence>
<keyword evidence="1" id="KW-0472">Membrane</keyword>
<protein>
    <submittedName>
        <fullName evidence="2">Stage V sporulation protein AB</fullName>
    </submittedName>
</protein>
<evidence type="ECO:0000313" key="3">
    <source>
        <dbReference type="Proteomes" id="UP000501003"/>
    </source>
</evidence>
<organism evidence="2 3">
    <name type="scientific">Aquiluna borgnonia</name>
    <dbReference type="NCBI Taxonomy" id="2499157"/>
    <lineage>
        <taxon>Bacteria</taxon>
        <taxon>Bacillati</taxon>
        <taxon>Actinomycetota</taxon>
        <taxon>Actinomycetes</taxon>
        <taxon>Micrococcales</taxon>
        <taxon>Microbacteriaceae</taxon>
        <taxon>Luna cluster</taxon>
        <taxon>Luna-1 subcluster</taxon>
        <taxon>Aquiluna</taxon>
    </lineage>
</organism>
<evidence type="ECO:0000313" key="2">
    <source>
        <dbReference type="EMBL" id="QKJ24654.1"/>
    </source>
</evidence>
<keyword evidence="1" id="KW-0812">Transmembrane</keyword>
<dbReference type="KEGG" id="aqg:HRU87_00110"/>
<sequence length="84" mass="8998">MESLAALVAGIFVGIIALALADIVTAILYRRGKLKLWIAVVVNSIVGFVAIWGLSVFWTLAVPPLIGLVISSIILTWPKKKRAA</sequence>
<gene>
    <name evidence="2" type="ORF">HRU87_00110</name>
</gene>
<dbReference type="AlphaFoldDB" id="A0A7D4UCW6"/>
<feature type="transmembrane region" description="Helical" evidence="1">
    <location>
        <begin position="60"/>
        <end position="78"/>
    </location>
</feature>
<accession>A0A7D4UCW6</accession>
<feature type="transmembrane region" description="Helical" evidence="1">
    <location>
        <begin position="6"/>
        <end position="29"/>
    </location>
</feature>
<dbReference type="Proteomes" id="UP000501003">
    <property type="component" value="Chromosome"/>
</dbReference>
<dbReference type="Pfam" id="PF13782">
    <property type="entry name" value="SpoVAB"/>
    <property type="match status" value="1"/>
</dbReference>